<feature type="transmembrane region" description="Helical" evidence="7">
    <location>
        <begin position="1444"/>
        <end position="1462"/>
    </location>
</feature>
<dbReference type="InterPro" id="IPR050256">
    <property type="entry name" value="Glycosyltransferase_2"/>
</dbReference>
<feature type="domain" description="Glycosyltransferase 2-like" evidence="8">
    <location>
        <begin position="23"/>
        <end position="146"/>
    </location>
</feature>
<dbReference type="EMBL" id="CAMXCT020000001">
    <property type="protein sequence ID" value="CAL1125212.1"/>
    <property type="molecule type" value="Genomic_DNA"/>
</dbReference>
<dbReference type="Proteomes" id="UP001152797">
    <property type="component" value="Unassembled WGS sequence"/>
</dbReference>
<feature type="transmembrane region" description="Helical" evidence="7">
    <location>
        <begin position="1305"/>
        <end position="1323"/>
    </location>
</feature>
<feature type="region of interest" description="Disordered" evidence="6">
    <location>
        <begin position="1183"/>
        <end position="1212"/>
    </location>
</feature>
<feature type="transmembrane region" description="Helical" evidence="7">
    <location>
        <begin position="1052"/>
        <end position="1070"/>
    </location>
</feature>
<dbReference type="Pfam" id="PF03706">
    <property type="entry name" value="LPG_synthase_TM"/>
    <property type="match status" value="1"/>
</dbReference>
<feature type="region of interest" description="Disordered" evidence="6">
    <location>
        <begin position="1248"/>
        <end position="1267"/>
    </location>
</feature>
<proteinExistence type="predicted"/>
<dbReference type="InterPro" id="IPR008930">
    <property type="entry name" value="Terpenoid_cyclase/PrenylTrfase"/>
</dbReference>
<comment type="caution">
    <text evidence="9">The sequence shown here is derived from an EMBL/GenBank/DDBJ whole genome shotgun (WGS) entry which is preliminary data.</text>
</comment>
<dbReference type="GO" id="GO:0046873">
    <property type="term" value="F:metal ion transmembrane transporter activity"/>
    <property type="evidence" value="ECO:0007669"/>
    <property type="project" value="InterPro"/>
</dbReference>
<sequence length="2093" mass="230882">MDGWQTESIAAVSTNIEQAYALTVLLPAYNEELAIETVLAEVVESLVGEDLRYEILVVDDGSTDRTAELAEQFAESCWQCPVRVVRAAENRGAGAARKIGVREARGDVVVMLDADGSYPATAIPELLAYFPQYDQVNGARTSEQGTMPWLRGPAKWFIRRLACYLTGHPIPDLNTGLKAFKRETMLRWLWVVPDGFSCVTTMTLAFLTNGFYVKYVPVEYRRRIGRSKFHPVKDTLAYLSTVIRIVLYFRPLKVFLPAAGAMLLAGVLKSCWSFKTTASMQESDIVVLTAGFMTLILGETTVTRVADELESSPLGTQNRSTRLRDESQRTLYAQSALALIPRLLSCIDRNPYRPTYGCMDRQFWHYRTADFPSEMYQEGALALAQVYRYELPGNRWYGDPTIRELAIAAIRYAAKSCHRDGSCDDYYPFERALGAAVFSLQATTRAYQLLELDDPQIEAWFRLRAQWLIDNDESGRLSNHQALAALTLERVYKITGDVQFQQAAAKRISKLLSWQSDEGWFDEYGGADPGYQTVTIDCLAKYRAMTGATWFDDALERAVKFSHAFLHPDGSYGGPYGSRGTMHFYPHGFELLAGTNPTAATMADGFLQALQHGTVACFDDDRLVAHRLGNLIEAYLDWQPEVPVGEETPSASPIEQFSKAGIWVRREPSTHTVISTARGGTFKHFAKGEHVTTDAGLIVETEDGRLAVSQMQDIEREVQTKSSSHVETLTVQGQLSWTNYETATPLKFIALRSFMLLVGRWCRTFVRKLLQQRLITGRRPCPIRLARTFELLSTASSEERPSASLRVTDTIELLDAKLRIRRMSFGTDHESAYVAATGVYQPAVLSPWFGLDQYVEALNRWIACLTPIGVGEAVRQTLAASALNLVLPAKLGDLSKAGMLPVDEPKQRAVAMYRATAEKLTDVAILALFVVCGAVGLSSLSIAIGGAALFCVACIVRRGDSPVLITARLWMLLLAWTAVLWTLHLTQLHLFLHAAGVTVPWETTTARMPLAIFAGLLPVSFCGIGTRDAALVTVFSDIAPAAPMLVVGMLTALRYFIPGAIGIALLGGYLPKLSATSWRGPLFWKRLRVGEPLRPTIVVPAGEMRRSWFLGLHAIAGFIMRRQLWALVVIMAATVSVGSGCSTCLSPYDYCGPVFAGGECETCLVHERVGSVIADPGIGVWGELSPAPSSRTPREATPEDDNPSFEDMPIPDDDETIPFPGGPREMVEPISTFPRGLRLHRLRAMATTAESSPRNEEEHHDVVMTQTPPSTVGGILRRLGPGLIIAASIVGSGELIMTTKTGAEAGYWLLWLVIIGCVIKVFVQIEFGRFALTQGKTSLQGMDEVPGPRLRVNWLVWYWVVMFVVGLGQLGGILGGVGQSMAMTVPISGDYNAFLHVRAAQVEFDDAVTAAVVAGGQGADRSEAEQTVAEQLGPRPELPPHRDDTYWCIIIAVITSLLLINGRYAVIQTVATTLVVFFVIITFANLGILQTEPAWRTSWADVRHGLSFSLPPNSDTAVVTALAAFGIIGVGASELVAYPYWCLEKGYARFTGPRDESPQWAQRARGWLRVMHWDAWCSMVIYTFATLAFYILGAAVLSRAGNIPSNDALIRTLADMYVPVFGEFAAPMFLLGAFAVLYSTFFVSTAGNSRMAADALRVYRISGADVESRRRWVRIFCGAFPIVSLTIFLLFPQPVTLVAISGLIQSTLLPMLGGAGLYFRYRRCDPRIKPGRFWDTMLWISVGGLLIAGGTDCVSCSFCGSNPLSSLRLILLVLGPIPILLCSWSASHWVRPTSTKVAASNTLVFDLSRGPASDAGVFGDMLTAEFVDETLDAACRRRGRQLAARLGPHCNHIVRVPFVIAGDLPTEALDGWYHRTIDPAAQALWANYFDKRPDEPIVVLLFNGTESYDHYSHALFGDEGISVFGYYKPRQRTLVMNISTGGGTLLHELTHALADFDFPKIPDWLNEGLASLHEQARLTDAPPRIEGLLNWRLPVLRDAIDRDRLRTLEELTTDDDFRGTDEGVNYAHARYFCLYMQQQGVLRDYYRIFHASRAQDPTGADCVLEAFDGISWQELDASFRQWVAGLDGPPQDG</sequence>
<keyword evidence="10" id="KW-0808">Transferase</keyword>
<evidence type="ECO:0000256" key="5">
    <source>
        <dbReference type="ARBA" id="ARBA00023136"/>
    </source>
</evidence>
<evidence type="ECO:0000256" key="7">
    <source>
        <dbReference type="SAM" id="Phobius"/>
    </source>
</evidence>
<organism evidence="9">
    <name type="scientific">Cladocopium goreaui</name>
    <dbReference type="NCBI Taxonomy" id="2562237"/>
    <lineage>
        <taxon>Eukaryota</taxon>
        <taxon>Sar</taxon>
        <taxon>Alveolata</taxon>
        <taxon>Dinophyceae</taxon>
        <taxon>Suessiales</taxon>
        <taxon>Symbiodiniaceae</taxon>
        <taxon>Cladocopium</taxon>
    </lineage>
</organism>
<keyword evidence="2" id="KW-1003">Cell membrane</keyword>
<protein>
    <submittedName>
        <fullName evidence="10">Dolichyl-phosphate hexose transferase HVO_1613</fullName>
    </submittedName>
</protein>
<keyword evidence="11" id="KW-1185">Reference proteome</keyword>
<dbReference type="Gene3D" id="3.90.550.10">
    <property type="entry name" value="Spore Coat Polysaccharide Biosynthesis Protein SpsA, Chain A"/>
    <property type="match status" value="1"/>
</dbReference>
<accession>A0A9P1BEE4</accession>
<feature type="transmembrane region" description="Helical" evidence="7">
    <location>
        <begin position="1573"/>
        <end position="1597"/>
    </location>
</feature>
<feature type="transmembrane region" description="Helical" evidence="7">
    <location>
        <begin position="1617"/>
        <end position="1641"/>
    </location>
</feature>
<dbReference type="CDD" id="cd04179">
    <property type="entry name" value="DPM_DPG-synthase_like"/>
    <property type="match status" value="1"/>
</dbReference>
<dbReference type="OrthoDB" id="2603at2759"/>
<feature type="transmembrane region" description="Helical" evidence="7">
    <location>
        <begin position="923"/>
        <end position="956"/>
    </location>
</feature>
<dbReference type="NCBIfam" id="NF037982">
    <property type="entry name" value="Nramp_1"/>
    <property type="match status" value="2"/>
</dbReference>
<reference evidence="10 11" key="2">
    <citation type="submission" date="2024-05" db="EMBL/GenBank/DDBJ databases">
        <authorList>
            <person name="Chen Y."/>
            <person name="Shah S."/>
            <person name="Dougan E. K."/>
            <person name="Thang M."/>
            <person name="Chan C."/>
        </authorList>
    </citation>
    <scope>NUCLEOTIDE SEQUENCE [LARGE SCALE GENOMIC DNA]</scope>
</reference>
<dbReference type="PANTHER" id="PTHR48090">
    <property type="entry name" value="UNDECAPRENYL-PHOSPHATE 4-DEOXY-4-FORMAMIDO-L-ARABINOSE TRANSFERASE-RELATED"/>
    <property type="match status" value="1"/>
</dbReference>
<evidence type="ECO:0000313" key="10">
    <source>
        <dbReference type="EMBL" id="CAL4759149.1"/>
    </source>
</evidence>
<keyword evidence="5 7" id="KW-0472">Membrane</keyword>
<reference evidence="9" key="1">
    <citation type="submission" date="2022-10" db="EMBL/GenBank/DDBJ databases">
        <authorList>
            <person name="Chen Y."/>
            <person name="Dougan E. K."/>
            <person name="Chan C."/>
            <person name="Rhodes N."/>
            <person name="Thang M."/>
        </authorList>
    </citation>
    <scope>NUCLEOTIDE SEQUENCE</scope>
</reference>
<feature type="transmembrane region" description="Helical" evidence="7">
    <location>
        <begin position="1469"/>
        <end position="1489"/>
    </location>
</feature>
<dbReference type="SUPFAM" id="SSF53448">
    <property type="entry name" value="Nucleotide-diphospho-sugar transferases"/>
    <property type="match status" value="1"/>
</dbReference>
<dbReference type="InterPro" id="IPR022791">
    <property type="entry name" value="L-PG_synthase/AglD"/>
</dbReference>
<evidence type="ECO:0000256" key="2">
    <source>
        <dbReference type="ARBA" id="ARBA00022475"/>
    </source>
</evidence>
<gene>
    <name evidence="9" type="ORF">C1SCF055_LOCUS427</name>
</gene>
<name>A0A9P1BEE4_9DINO</name>
<evidence type="ECO:0000256" key="6">
    <source>
        <dbReference type="SAM" id="MobiDB-lite"/>
    </source>
</evidence>
<dbReference type="GO" id="GO:0016020">
    <property type="term" value="C:membrane"/>
    <property type="evidence" value="ECO:0007669"/>
    <property type="project" value="UniProtKB-SubCell"/>
</dbReference>
<evidence type="ECO:0000256" key="1">
    <source>
        <dbReference type="ARBA" id="ARBA00004651"/>
    </source>
</evidence>
<dbReference type="InterPro" id="IPR001173">
    <property type="entry name" value="Glyco_trans_2-like"/>
</dbReference>
<dbReference type="Pfam" id="PF01566">
    <property type="entry name" value="Nramp"/>
    <property type="match status" value="1"/>
</dbReference>
<evidence type="ECO:0000259" key="8">
    <source>
        <dbReference type="Pfam" id="PF00535"/>
    </source>
</evidence>
<dbReference type="InterPro" id="IPR029044">
    <property type="entry name" value="Nucleotide-diphossugar_trans"/>
</dbReference>
<dbReference type="Pfam" id="PF00535">
    <property type="entry name" value="Glycos_transf_2"/>
    <property type="match status" value="1"/>
</dbReference>
<dbReference type="PANTHER" id="PTHR48090:SF7">
    <property type="entry name" value="RFBJ PROTEIN"/>
    <property type="match status" value="1"/>
</dbReference>
<evidence type="ECO:0000256" key="3">
    <source>
        <dbReference type="ARBA" id="ARBA00022692"/>
    </source>
</evidence>
<feature type="transmembrane region" description="Helical" evidence="7">
    <location>
        <begin position="1697"/>
        <end position="1719"/>
    </location>
</feature>
<feature type="compositionally biased region" description="Basic and acidic residues" evidence="6">
    <location>
        <begin position="1253"/>
        <end position="1262"/>
    </location>
</feature>
<dbReference type="SUPFAM" id="SSF48239">
    <property type="entry name" value="Terpenoid cyclases/Protein prenyltransferases"/>
    <property type="match status" value="1"/>
</dbReference>
<comment type="subcellular location">
    <subcellularLocation>
        <location evidence="1">Cell membrane</location>
        <topology evidence="1">Multi-pass membrane protein</topology>
    </subcellularLocation>
</comment>
<evidence type="ECO:0000313" key="9">
    <source>
        <dbReference type="EMBL" id="CAI3971837.1"/>
    </source>
</evidence>
<dbReference type="GO" id="GO:0016740">
    <property type="term" value="F:transferase activity"/>
    <property type="evidence" value="ECO:0007669"/>
    <property type="project" value="UniProtKB-KW"/>
</dbReference>
<keyword evidence="4 7" id="KW-1133">Transmembrane helix</keyword>
<feature type="compositionally biased region" description="Acidic residues" evidence="6">
    <location>
        <begin position="1198"/>
        <end position="1212"/>
    </location>
</feature>
<evidence type="ECO:0000313" key="11">
    <source>
        <dbReference type="Proteomes" id="UP001152797"/>
    </source>
</evidence>
<dbReference type="InterPro" id="IPR001046">
    <property type="entry name" value="NRAMP_fam"/>
</dbReference>
<dbReference type="EMBL" id="CAMXCT010000001">
    <property type="protein sequence ID" value="CAI3971837.1"/>
    <property type="molecule type" value="Genomic_DNA"/>
</dbReference>
<dbReference type="EMBL" id="CAMXCT030000001">
    <property type="protein sequence ID" value="CAL4759149.1"/>
    <property type="molecule type" value="Genomic_DNA"/>
</dbReference>
<keyword evidence="3 7" id="KW-0812">Transmembrane</keyword>
<feature type="transmembrane region" description="Helical" evidence="7">
    <location>
        <begin position="1517"/>
        <end position="1541"/>
    </location>
</feature>
<evidence type="ECO:0000256" key="4">
    <source>
        <dbReference type="ARBA" id="ARBA00022989"/>
    </source>
</evidence>
<feature type="transmembrane region" description="Helical" evidence="7">
    <location>
        <begin position="1356"/>
        <end position="1377"/>
    </location>
</feature>
<feature type="transmembrane region" description="Helical" evidence="7">
    <location>
        <begin position="1672"/>
        <end position="1691"/>
    </location>
</feature>
<feature type="transmembrane region" description="Helical" evidence="7">
    <location>
        <begin position="963"/>
        <end position="983"/>
    </location>
</feature>